<organism evidence="7">
    <name type="scientific">freshwater metagenome</name>
    <dbReference type="NCBI Taxonomy" id="449393"/>
    <lineage>
        <taxon>unclassified sequences</taxon>
        <taxon>metagenomes</taxon>
        <taxon>ecological metagenomes</taxon>
    </lineage>
</organism>
<evidence type="ECO:0000256" key="5">
    <source>
        <dbReference type="ARBA" id="ARBA00023211"/>
    </source>
</evidence>
<dbReference type="CDD" id="cd01087">
    <property type="entry name" value="Prolidase"/>
    <property type="match status" value="1"/>
</dbReference>
<evidence type="ECO:0000256" key="3">
    <source>
        <dbReference type="ARBA" id="ARBA00022723"/>
    </source>
</evidence>
<dbReference type="SMART" id="SM01011">
    <property type="entry name" value="AMP_N"/>
    <property type="match status" value="1"/>
</dbReference>
<proteinExistence type="inferred from homology"/>
<dbReference type="GO" id="GO:0005829">
    <property type="term" value="C:cytosol"/>
    <property type="evidence" value="ECO:0007669"/>
    <property type="project" value="TreeGrafter"/>
</dbReference>
<sequence>MSEKSEQKIADRVNNRSHRPNSEEFMRFIGSNWADHGDDLPQVHPGAVYAAARRRQIAEAFAGKLIIIEAGPLKTRSNDSDYRYHPHAAFSHLTAWGSATVPDSVLVIDARDRAGVSTLFFRETAGRNSNEFFANPTIGEFWVGARPTLPQVATLLHLGTKNLGELDEFLSENSGADIVRISEEAGSDDKLLEFASEIRFVKDEWEIAEMRKAVAASVSGFEQVARTMKDAIGHERGERVVETAFYSRARIEGNDLGYDTIAAAGAHACILHWIVNDGPIRGDELLLLDAGVEVDSLYTADVTRTLPVNGKFSPAQRKVYDAVLEAADAVFAIAKPGVKFRELHATAMKVIAAKAAEWGLMQLTAEESLKPENQHHRRWMVHGTSHHLGLDVHDCAQARRELYLEQELKPGMIFTIEPGLYFQPDDLLVPEELRGIGVRIEDDVLVTETGVENLSAALPRKADDVEAWMARFA</sequence>
<dbReference type="EMBL" id="CAEZSH010000050">
    <property type="protein sequence ID" value="CAB4537201.1"/>
    <property type="molecule type" value="Genomic_DNA"/>
</dbReference>
<dbReference type="InterPro" id="IPR052433">
    <property type="entry name" value="X-Pro_dipept-like"/>
</dbReference>
<reference evidence="7" key="1">
    <citation type="submission" date="2020-05" db="EMBL/GenBank/DDBJ databases">
        <authorList>
            <person name="Chiriac C."/>
            <person name="Salcher M."/>
            <person name="Ghai R."/>
            <person name="Kavagutti S V."/>
        </authorList>
    </citation>
    <scope>NUCLEOTIDE SEQUENCE</scope>
</reference>
<dbReference type="PANTHER" id="PTHR43226">
    <property type="entry name" value="XAA-PRO AMINOPEPTIDASE 3"/>
    <property type="match status" value="1"/>
</dbReference>
<gene>
    <name evidence="7" type="ORF">UFOPK1410_00524</name>
</gene>
<dbReference type="SUPFAM" id="SSF53092">
    <property type="entry name" value="Creatinase/prolidase N-terminal domain"/>
    <property type="match status" value="1"/>
</dbReference>
<dbReference type="PANTHER" id="PTHR43226:SF4">
    <property type="entry name" value="XAA-PRO AMINOPEPTIDASE 3"/>
    <property type="match status" value="1"/>
</dbReference>
<feature type="domain" description="Aminopeptidase P N-terminal" evidence="6">
    <location>
        <begin position="44"/>
        <end position="188"/>
    </location>
</feature>
<comment type="cofactor">
    <cofactor evidence="1">
        <name>Mn(2+)</name>
        <dbReference type="ChEBI" id="CHEBI:29035"/>
    </cofactor>
</comment>
<dbReference type="InterPro" id="IPR007865">
    <property type="entry name" value="Aminopep_P_N"/>
</dbReference>
<dbReference type="GO" id="GO:0006508">
    <property type="term" value="P:proteolysis"/>
    <property type="evidence" value="ECO:0007669"/>
    <property type="project" value="TreeGrafter"/>
</dbReference>
<dbReference type="InterPro" id="IPR036005">
    <property type="entry name" value="Creatinase/aminopeptidase-like"/>
</dbReference>
<dbReference type="GO" id="GO:0070006">
    <property type="term" value="F:metalloaminopeptidase activity"/>
    <property type="evidence" value="ECO:0007669"/>
    <property type="project" value="InterPro"/>
</dbReference>
<evidence type="ECO:0000313" key="7">
    <source>
        <dbReference type="EMBL" id="CAB4537201.1"/>
    </source>
</evidence>
<dbReference type="SUPFAM" id="SSF55920">
    <property type="entry name" value="Creatinase/aminopeptidase"/>
    <property type="match status" value="1"/>
</dbReference>
<dbReference type="PROSITE" id="PS00491">
    <property type="entry name" value="PROLINE_PEPTIDASE"/>
    <property type="match status" value="1"/>
</dbReference>
<name>A0A6J6BDY5_9ZZZZ</name>
<dbReference type="Pfam" id="PF05195">
    <property type="entry name" value="AMP_N"/>
    <property type="match status" value="1"/>
</dbReference>
<keyword evidence="3" id="KW-0479">Metal-binding</keyword>
<evidence type="ECO:0000259" key="6">
    <source>
        <dbReference type="SMART" id="SM01011"/>
    </source>
</evidence>
<dbReference type="GO" id="GO:0030145">
    <property type="term" value="F:manganese ion binding"/>
    <property type="evidence" value="ECO:0007669"/>
    <property type="project" value="InterPro"/>
</dbReference>
<evidence type="ECO:0000256" key="4">
    <source>
        <dbReference type="ARBA" id="ARBA00022801"/>
    </source>
</evidence>
<dbReference type="InterPro" id="IPR029149">
    <property type="entry name" value="Creatin/AminoP/Spt16_N"/>
</dbReference>
<dbReference type="Pfam" id="PF00557">
    <property type="entry name" value="Peptidase_M24"/>
    <property type="match status" value="1"/>
</dbReference>
<dbReference type="AlphaFoldDB" id="A0A6J6BDY5"/>
<protein>
    <submittedName>
        <fullName evidence="7">Unannotated protein</fullName>
    </submittedName>
</protein>
<dbReference type="InterPro" id="IPR001131">
    <property type="entry name" value="Peptidase_M24B_aminopep-P_CS"/>
</dbReference>
<evidence type="ECO:0000256" key="1">
    <source>
        <dbReference type="ARBA" id="ARBA00001936"/>
    </source>
</evidence>
<dbReference type="InterPro" id="IPR000994">
    <property type="entry name" value="Pept_M24"/>
</dbReference>
<comment type="similarity">
    <text evidence="2">Belongs to the peptidase M24B family.</text>
</comment>
<dbReference type="Gene3D" id="3.90.230.10">
    <property type="entry name" value="Creatinase/methionine aminopeptidase superfamily"/>
    <property type="match status" value="1"/>
</dbReference>
<keyword evidence="4" id="KW-0378">Hydrolase</keyword>
<accession>A0A6J6BDY5</accession>
<evidence type="ECO:0000256" key="2">
    <source>
        <dbReference type="ARBA" id="ARBA00008766"/>
    </source>
</evidence>
<keyword evidence="5" id="KW-0464">Manganese</keyword>